<feature type="non-terminal residue" evidence="2">
    <location>
        <position position="1"/>
    </location>
</feature>
<dbReference type="AlphaFoldDB" id="A0A7J5YYZ1"/>
<gene>
    <name evidence="2" type="ORF">F7725_014707</name>
</gene>
<proteinExistence type="predicted"/>
<comment type="caution">
    <text evidence="2">The sequence shown here is derived from an EMBL/GenBank/DDBJ whole genome shotgun (WGS) entry which is preliminary data.</text>
</comment>
<reference evidence="2 3" key="1">
    <citation type="submission" date="2020-03" db="EMBL/GenBank/DDBJ databases">
        <title>Dissostichus mawsoni Genome sequencing and assembly.</title>
        <authorList>
            <person name="Park H."/>
        </authorList>
    </citation>
    <scope>NUCLEOTIDE SEQUENCE [LARGE SCALE GENOMIC DNA]</scope>
    <source>
        <strain evidence="2">DM0001</strain>
        <tissue evidence="2">Muscle</tissue>
    </source>
</reference>
<evidence type="ECO:0000313" key="2">
    <source>
        <dbReference type="EMBL" id="KAF3854019.1"/>
    </source>
</evidence>
<name>A0A7J5YYZ1_DISMA</name>
<keyword evidence="3" id="KW-1185">Reference proteome</keyword>
<feature type="compositionally biased region" description="Basic residues" evidence="1">
    <location>
        <begin position="66"/>
        <end position="85"/>
    </location>
</feature>
<evidence type="ECO:0000256" key="1">
    <source>
        <dbReference type="SAM" id="MobiDB-lite"/>
    </source>
</evidence>
<dbReference type="OrthoDB" id="8964641at2759"/>
<protein>
    <submittedName>
        <fullName evidence="2">Uncharacterized protein</fullName>
    </submittedName>
</protein>
<dbReference type="EMBL" id="JAAKFY010000008">
    <property type="protein sequence ID" value="KAF3854019.1"/>
    <property type="molecule type" value="Genomic_DNA"/>
</dbReference>
<evidence type="ECO:0000313" key="3">
    <source>
        <dbReference type="Proteomes" id="UP000518266"/>
    </source>
</evidence>
<sequence>MDNRFWTSINQFAITPPCCKPCQPLTEKTDIRGTGTPFRKSLQMEGGAGNVPSTSGSQRGEDGATKKRKKRNKEQRPGYHNKKVKVKESSKKRNQKTQKSTSSVKKDADSESEDTDKGEMEVVGTSSQTEETRPVETQHVDPQAEDKVQTVEEQSHGDAKM</sequence>
<feature type="region of interest" description="Disordered" evidence="1">
    <location>
        <begin position="18"/>
        <end position="161"/>
    </location>
</feature>
<feature type="compositionally biased region" description="Basic and acidic residues" evidence="1">
    <location>
        <begin position="130"/>
        <end position="161"/>
    </location>
</feature>
<accession>A0A7J5YYZ1</accession>
<feature type="compositionally biased region" description="Basic and acidic residues" evidence="1">
    <location>
        <begin position="104"/>
        <end position="120"/>
    </location>
</feature>
<organism evidence="2 3">
    <name type="scientific">Dissostichus mawsoni</name>
    <name type="common">Antarctic cod</name>
    <dbReference type="NCBI Taxonomy" id="36200"/>
    <lineage>
        <taxon>Eukaryota</taxon>
        <taxon>Metazoa</taxon>
        <taxon>Chordata</taxon>
        <taxon>Craniata</taxon>
        <taxon>Vertebrata</taxon>
        <taxon>Euteleostomi</taxon>
        <taxon>Actinopterygii</taxon>
        <taxon>Neopterygii</taxon>
        <taxon>Teleostei</taxon>
        <taxon>Neoteleostei</taxon>
        <taxon>Acanthomorphata</taxon>
        <taxon>Eupercaria</taxon>
        <taxon>Perciformes</taxon>
        <taxon>Notothenioidei</taxon>
        <taxon>Nototheniidae</taxon>
        <taxon>Dissostichus</taxon>
    </lineage>
</organism>
<dbReference type="Proteomes" id="UP000518266">
    <property type="component" value="Unassembled WGS sequence"/>
</dbReference>